<name>A0A3E5E0F0_9BACT</name>
<sequence>MEKFDINKEMAKLKGLNIIEKCSALDDLLDDLEDAQEQIICAKDEISEEYANVFKKKFHEEIASFIAETFDGKIPCVEKYGYKIMYDNMPIYITLFCTYGEWSVCLFVKSGSTKHLIKLAGVLGVNITGNGASLNLEVTEKDLLSKVKQILLLSDSYEK</sequence>
<comment type="caution">
    <text evidence="2">The sequence shown here is derived from an EMBL/GenBank/DDBJ whole genome shotgun (WGS) entry which is preliminary data.</text>
</comment>
<accession>A0A3E5E0F0</accession>
<dbReference type="EMBL" id="QRVA01000002">
    <property type="protein sequence ID" value="RGS19460.1"/>
    <property type="molecule type" value="Genomic_DNA"/>
</dbReference>
<feature type="coiled-coil region" evidence="1">
    <location>
        <begin position="18"/>
        <end position="52"/>
    </location>
</feature>
<evidence type="ECO:0000313" key="2">
    <source>
        <dbReference type="EMBL" id="RGS19460.1"/>
    </source>
</evidence>
<reference evidence="2 3" key="1">
    <citation type="submission" date="2018-08" db="EMBL/GenBank/DDBJ databases">
        <title>A genome reference for cultivated species of the human gut microbiota.</title>
        <authorList>
            <person name="Zou Y."/>
            <person name="Xue W."/>
            <person name="Luo G."/>
        </authorList>
    </citation>
    <scope>NUCLEOTIDE SEQUENCE [LARGE SCALE GENOMIC DNA]</scope>
    <source>
        <strain evidence="2 3">AF24-12</strain>
    </source>
</reference>
<dbReference type="RefSeq" id="WP_117587199.1">
    <property type="nucleotide sequence ID" value="NZ_QRVA01000002.1"/>
</dbReference>
<dbReference type="Proteomes" id="UP000283872">
    <property type="component" value="Unassembled WGS sequence"/>
</dbReference>
<evidence type="ECO:0000256" key="1">
    <source>
        <dbReference type="SAM" id="Coils"/>
    </source>
</evidence>
<proteinExistence type="predicted"/>
<gene>
    <name evidence="2" type="ORF">DWY11_01525</name>
</gene>
<dbReference type="AlphaFoldDB" id="A0A3E5E0F0"/>
<protein>
    <submittedName>
        <fullName evidence="2">Uncharacterized protein</fullName>
    </submittedName>
</protein>
<evidence type="ECO:0000313" key="3">
    <source>
        <dbReference type="Proteomes" id="UP000283872"/>
    </source>
</evidence>
<organism evidence="2 3">
    <name type="scientific">Segatella copri</name>
    <dbReference type="NCBI Taxonomy" id="165179"/>
    <lineage>
        <taxon>Bacteria</taxon>
        <taxon>Pseudomonadati</taxon>
        <taxon>Bacteroidota</taxon>
        <taxon>Bacteroidia</taxon>
        <taxon>Bacteroidales</taxon>
        <taxon>Prevotellaceae</taxon>
        <taxon>Segatella</taxon>
    </lineage>
</organism>
<keyword evidence="1" id="KW-0175">Coiled coil</keyword>